<name>A0A0B7IPI6_9FLAO</name>
<sequence length="63" mass="7566">MVSHTKLSLTMFEDKSINMKINDELNFLTNKIYYLFYEYSNSLLPNLWRKWCGSHRVRIGFGT</sequence>
<gene>
    <name evidence="1" type="ORF">CCAN11_2470035</name>
</gene>
<proteinExistence type="predicted"/>
<evidence type="ECO:0000313" key="2">
    <source>
        <dbReference type="Proteomes" id="UP000039370"/>
    </source>
</evidence>
<dbReference type="AlphaFoldDB" id="A0A0B7IPI6"/>
<dbReference type="Proteomes" id="UP000039370">
    <property type="component" value="Unassembled WGS sequence"/>
</dbReference>
<accession>A0A0B7IPI6</accession>
<evidence type="ECO:0000313" key="1">
    <source>
        <dbReference type="EMBL" id="CEN52524.1"/>
    </source>
</evidence>
<dbReference type="EMBL" id="CDOK01000165">
    <property type="protein sequence ID" value="CEN52524.1"/>
    <property type="molecule type" value="Genomic_DNA"/>
</dbReference>
<reference evidence="2" key="1">
    <citation type="submission" date="2015-01" db="EMBL/GenBank/DDBJ databases">
        <authorList>
            <person name="MANFREDI Pablo"/>
        </authorList>
    </citation>
    <scope>NUCLEOTIDE SEQUENCE [LARGE SCALE GENOMIC DNA]</scope>
    <source>
        <strain evidence="2">Cc11</strain>
    </source>
</reference>
<protein>
    <submittedName>
        <fullName evidence="1">Uncharacterized protein</fullName>
    </submittedName>
</protein>
<organism evidence="1 2">
    <name type="scientific">Capnocytophaga canimorsus</name>
    <dbReference type="NCBI Taxonomy" id="28188"/>
    <lineage>
        <taxon>Bacteria</taxon>
        <taxon>Pseudomonadati</taxon>
        <taxon>Bacteroidota</taxon>
        <taxon>Flavobacteriia</taxon>
        <taxon>Flavobacteriales</taxon>
        <taxon>Flavobacteriaceae</taxon>
        <taxon>Capnocytophaga</taxon>
    </lineage>
</organism>